<dbReference type="Pfam" id="PF16034">
    <property type="entry name" value="JAKMIP_CC3"/>
    <property type="match status" value="1"/>
</dbReference>
<feature type="coiled-coil region" evidence="3">
    <location>
        <begin position="339"/>
        <end position="387"/>
    </location>
</feature>
<reference evidence="5" key="3">
    <citation type="submission" date="2025-09" db="UniProtKB">
        <authorList>
            <consortium name="Ensembl"/>
        </authorList>
    </citation>
    <scope>IDENTIFICATION</scope>
</reference>
<dbReference type="InterPro" id="IPR031994">
    <property type="entry name" value="JAKMIP_C"/>
</dbReference>
<organism evidence="5 6">
    <name type="scientific">Anabas testudineus</name>
    <name type="common">Climbing perch</name>
    <name type="synonym">Anthias testudineus</name>
    <dbReference type="NCBI Taxonomy" id="64144"/>
    <lineage>
        <taxon>Eukaryota</taxon>
        <taxon>Metazoa</taxon>
        <taxon>Chordata</taxon>
        <taxon>Craniata</taxon>
        <taxon>Vertebrata</taxon>
        <taxon>Euteleostomi</taxon>
        <taxon>Actinopterygii</taxon>
        <taxon>Neopterygii</taxon>
        <taxon>Teleostei</taxon>
        <taxon>Neoteleostei</taxon>
        <taxon>Acanthomorphata</taxon>
        <taxon>Anabantaria</taxon>
        <taxon>Anabantiformes</taxon>
        <taxon>Anabantoidei</taxon>
        <taxon>Anabantidae</taxon>
        <taxon>Anabas</taxon>
    </lineage>
</organism>
<protein>
    <recommendedName>
        <fullName evidence="4">Janus kinase and microtubule-interacting protein C-terminal domain-containing protein</fullName>
    </recommendedName>
</protein>
<evidence type="ECO:0000256" key="2">
    <source>
        <dbReference type="ARBA" id="ARBA00023054"/>
    </source>
</evidence>
<feature type="coiled-coil region" evidence="3">
    <location>
        <begin position="274"/>
        <end position="301"/>
    </location>
</feature>
<dbReference type="InterPro" id="IPR024836">
    <property type="entry name" value="JAKMIP"/>
</dbReference>
<feature type="coiled-coil region" evidence="3">
    <location>
        <begin position="18"/>
        <end position="90"/>
    </location>
</feature>
<evidence type="ECO:0000313" key="5">
    <source>
        <dbReference type="Ensembl" id="ENSATEP00000074372.1"/>
    </source>
</evidence>
<evidence type="ECO:0000256" key="3">
    <source>
        <dbReference type="SAM" id="Coils"/>
    </source>
</evidence>
<keyword evidence="2 3" id="KW-0175">Coiled coil</keyword>
<accession>A0AAQ6IKV6</accession>
<sequence>MSKRGAGIRGKGERPDAMATLQAANEELRAKLTDIQIELQQEKNKMDEIKLKDRAVSVLDKALGLQAGHAHRLQLQTQAAEQQIAALRDAQRVGLNTSSHTPNSSPNSATHLFQEDRDTRRFQLKIAELSAIVRKLEDRNALLSEERNELLKRLREAESQFLPLLDKNKRLSRKNEELALALRRLDNKLRFITQENLEMVTMVTLDPDITPDEREMEFLRLQVMEQQHIIDDLSKVIETFYGYDEEGSVDSDGSSLSFHTDRTPDTEPEEVCVREETELRYRQLTQEYQALQRAYALLSETSGGNYDAEKEIKVTESLIINSLSLFCSLSQDVKWVEEKQALYQRNQELVEKVKQMEGEDLRLRIDIQDIKDQNELLEFRILELEERERRSPAINFQQVNFLEGLSPLQIYCEAEGVTDIIISELMKKLDILGDNANLSNEEQVVVIHARTVLTLAEKWLESIEVTKSALQQKMLDIESEKDLFIKQKGYLDEELDYRKQSMDQAHKRILELEAMLFEALQQEEDSTMEGLKEEGHLSETLTENEREALRRAMDQWKRTMMCELRERDAQILRERMELLQLTQQVSVR</sequence>
<dbReference type="GeneTree" id="ENSGT00940000153713"/>
<dbReference type="GO" id="GO:0019900">
    <property type="term" value="F:kinase binding"/>
    <property type="evidence" value="ECO:0007669"/>
    <property type="project" value="InterPro"/>
</dbReference>
<feature type="coiled-coil region" evidence="3">
    <location>
        <begin position="126"/>
        <end position="195"/>
    </location>
</feature>
<feature type="domain" description="Janus kinase and microtubule-interacting protein C-terminal" evidence="4">
    <location>
        <begin position="231"/>
        <end position="395"/>
    </location>
</feature>
<proteinExistence type="inferred from homology"/>
<keyword evidence="6" id="KW-1185">Reference proteome</keyword>
<reference evidence="5" key="2">
    <citation type="submission" date="2025-08" db="UniProtKB">
        <authorList>
            <consortium name="Ensembl"/>
        </authorList>
    </citation>
    <scope>IDENTIFICATION</scope>
</reference>
<dbReference type="GO" id="GO:0008017">
    <property type="term" value="F:microtubule binding"/>
    <property type="evidence" value="ECO:0007669"/>
    <property type="project" value="InterPro"/>
</dbReference>
<gene>
    <name evidence="5" type="primary">JAKMIP3</name>
</gene>
<name>A0AAQ6IKV6_ANATE</name>
<dbReference type="Ensembl" id="ENSATET00000077008.1">
    <property type="protein sequence ID" value="ENSATEP00000074372.1"/>
    <property type="gene ID" value="ENSATEG00000015406.3"/>
</dbReference>
<dbReference type="PANTHER" id="PTHR18935">
    <property type="entry name" value="GOLGIN SUBFAMILY A MEMBER 4-LIKE ISOFORM X1"/>
    <property type="match status" value="1"/>
</dbReference>
<dbReference type="Proteomes" id="UP000265040">
    <property type="component" value="Chromosome 19"/>
</dbReference>
<comment type="similarity">
    <text evidence="1">Belongs to the JAKMIP family.</text>
</comment>
<reference evidence="5 6" key="1">
    <citation type="submission" date="2021-04" db="EMBL/GenBank/DDBJ databases">
        <authorList>
            <consortium name="Wellcome Sanger Institute Data Sharing"/>
        </authorList>
    </citation>
    <scope>NUCLEOTIDE SEQUENCE [LARGE SCALE GENOMIC DNA]</scope>
</reference>
<dbReference type="PANTHER" id="PTHR18935:SF9">
    <property type="entry name" value="JANUS KINASE AND MICROTUBULE-INTERACTING PROTEIN 3"/>
    <property type="match status" value="1"/>
</dbReference>
<evidence type="ECO:0000256" key="1">
    <source>
        <dbReference type="ARBA" id="ARBA00005239"/>
    </source>
</evidence>
<evidence type="ECO:0000313" key="6">
    <source>
        <dbReference type="Proteomes" id="UP000265040"/>
    </source>
</evidence>
<dbReference type="AlphaFoldDB" id="A0AAQ6IKV6"/>
<evidence type="ECO:0000259" key="4">
    <source>
        <dbReference type="Pfam" id="PF16034"/>
    </source>
</evidence>